<protein>
    <submittedName>
        <fullName evidence="1">Uncharacterized protein</fullName>
    </submittedName>
</protein>
<dbReference type="AlphaFoldDB" id="A0A0C5VCZ0"/>
<evidence type="ECO:0000313" key="2">
    <source>
        <dbReference type="Proteomes" id="UP000032266"/>
    </source>
</evidence>
<dbReference type="EMBL" id="CP007142">
    <property type="protein sequence ID" value="AJQ97200.1"/>
    <property type="molecule type" value="Genomic_DNA"/>
</dbReference>
<keyword evidence="2" id="KW-1185">Reference proteome</keyword>
<organism evidence="1 2">
    <name type="scientific">Gynuella sunshinyii YC6258</name>
    <dbReference type="NCBI Taxonomy" id="1445510"/>
    <lineage>
        <taxon>Bacteria</taxon>
        <taxon>Pseudomonadati</taxon>
        <taxon>Pseudomonadota</taxon>
        <taxon>Gammaproteobacteria</taxon>
        <taxon>Oceanospirillales</taxon>
        <taxon>Saccharospirillaceae</taxon>
        <taxon>Gynuella</taxon>
    </lineage>
</organism>
<proteinExistence type="predicted"/>
<accession>A0A0C5VCZ0</accession>
<sequence length="66" mass="7237">MIIEQLAIKDEESAHPIASNWRPIFREVVKFFAKGDFALSKGVSGVAPVDPDIASQNRESGIMANH</sequence>
<gene>
    <name evidence="1" type="ORF">YC6258_05170</name>
</gene>
<dbReference type="OrthoDB" id="1149888at2"/>
<dbReference type="KEGG" id="gsn:YC6258_05170"/>
<dbReference type="RefSeq" id="WP_044619001.1">
    <property type="nucleotide sequence ID" value="NZ_CP007142.1"/>
</dbReference>
<dbReference type="Proteomes" id="UP000032266">
    <property type="component" value="Chromosome"/>
</dbReference>
<dbReference type="HOGENOM" id="CLU_2825102_0_0_6"/>
<name>A0A0C5VCZ0_9GAMM</name>
<reference evidence="1 2" key="1">
    <citation type="submission" date="2014-01" db="EMBL/GenBank/DDBJ databases">
        <title>Full genme sequencing of cellulolytic bacterium Gynuella sunshinyii YC6258T gen. nov., sp. nov.</title>
        <authorList>
            <person name="Khan H."/>
            <person name="Chung E.J."/>
            <person name="Chung Y.R."/>
        </authorList>
    </citation>
    <scope>NUCLEOTIDE SEQUENCE [LARGE SCALE GENOMIC DNA]</scope>
    <source>
        <strain evidence="1 2">YC6258</strain>
    </source>
</reference>
<evidence type="ECO:0000313" key="1">
    <source>
        <dbReference type="EMBL" id="AJQ97200.1"/>
    </source>
</evidence>